<evidence type="ECO:0000256" key="1">
    <source>
        <dbReference type="SAM" id="Phobius"/>
    </source>
</evidence>
<evidence type="ECO:0000313" key="3">
    <source>
        <dbReference type="EMBL" id="KQB83302.1"/>
    </source>
</evidence>
<sequence>MNDRVRLSDDERAQAMSLLGTAFSQGRLGVDEYDARCQAAARAQYRYEIEQLFIDLPPLPVHQVDKSVQVYSAEEIEAARQASRYPKAGILALTSIIALWISFANQNPTAALVAIPTVFVLLYILKIGPSAWNAPSPRALNKRRVREIKEAERQRAIERRAQRLELQHELKNSAYNFARSTMQRRQ</sequence>
<keyword evidence="4" id="KW-1185">Reference proteome</keyword>
<organism evidence="3 4">
    <name type="scientific">Corynebacterium oculi</name>
    <dbReference type="NCBI Taxonomy" id="1544416"/>
    <lineage>
        <taxon>Bacteria</taxon>
        <taxon>Bacillati</taxon>
        <taxon>Actinomycetota</taxon>
        <taxon>Actinomycetes</taxon>
        <taxon>Mycobacteriales</taxon>
        <taxon>Corynebacteriaceae</taxon>
        <taxon>Corynebacterium</taxon>
    </lineage>
</organism>
<protein>
    <recommendedName>
        <fullName evidence="2">DUF1707 domain-containing protein</fullName>
    </recommendedName>
</protein>
<comment type="caution">
    <text evidence="3">The sequence shown here is derived from an EMBL/GenBank/DDBJ whole genome shotgun (WGS) entry which is preliminary data.</text>
</comment>
<proteinExistence type="predicted"/>
<name>A0A0Q1A961_9CORY</name>
<keyword evidence="1" id="KW-1133">Transmembrane helix</keyword>
<gene>
    <name evidence="3" type="ORF">Cocul_02276</name>
</gene>
<evidence type="ECO:0000259" key="2">
    <source>
        <dbReference type="Pfam" id="PF08044"/>
    </source>
</evidence>
<evidence type="ECO:0000313" key="4">
    <source>
        <dbReference type="Proteomes" id="UP000050517"/>
    </source>
</evidence>
<keyword evidence="1" id="KW-0472">Membrane</keyword>
<dbReference type="STRING" id="1544416.Cocul_02276"/>
<dbReference type="OrthoDB" id="4416950at2"/>
<dbReference type="InterPro" id="IPR012551">
    <property type="entry name" value="DUF1707_SHOCT-like"/>
</dbReference>
<dbReference type="RefSeq" id="WP_160318515.1">
    <property type="nucleotide sequence ID" value="NZ_LKST01000004.1"/>
</dbReference>
<dbReference type="PATRIC" id="fig|1544416.3.peg.2278"/>
<feature type="transmembrane region" description="Helical" evidence="1">
    <location>
        <begin position="88"/>
        <end position="104"/>
    </location>
</feature>
<reference evidence="3 4" key="1">
    <citation type="submission" date="2015-10" db="EMBL/GenBank/DDBJ databases">
        <title>Corynebacteirum lowii and Corynebacterium oculi species nova, derived from human clinical disease and and emended description of Corynebacterium mastiditis.</title>
        <authorList>
            <person name="Bernard K."/>
            <person name="Pacheco A.L."/>
            <person name="Mcdougall C."/>
            <person name="Burtx T."/>
            <person name="Weibe D."/>
            <person name="Tyler S."/>
            <person name="Olson A.B."/>
            <person name="Cnockaert M."/>
            <person name="Eguchi H."/>
            <person name="Kuwahara T."/>
            <person name="Nakayama-Imaohji H."/>
            <person name="Boudewijins M."/>
            <person name="Van Hoecke F."/>
            <person name="Bernier A.-M."/>
            <person name="Vandamme P."/>
        </authorList>
    </citation>
    <scope>NUCLEOTIDE SEQUENCE [LARGE SCALE GENOMIC DNA]</scope>
    <source>
        <strain evidence="3 4">NML 130210</strain>
    </source>
</reference>
<feature type="domain" description="DUF1707" evidence="2">
    <location>
        <begin position="5"/>
        <end position="57"/>
    </location>
</feature>
<feature type="transmembrane region" description="Helical" evidence="1">
    <location>
        <begin position="110"/>
        <end position="134"/>
    </location>
</feature>
<keyword evidence="1" id="KW-0812">Transmembrane</keyword>
<dbReference type="AlphaFoldDB" id="A0A0Q1A961"/>
<dbReference type="Pfam" id="PF08044">
    <property type="entry name" value="DUF1707"/>
    <property type="match status" value="1"/>
</dbReference>
<dbReference type="EMBL" id="LKST01000004">
    <property type="protein sequence ID" value="KQB83302.1"/>
    <property type="molecule type" value="Genomic_DNA"/>
</dbReference>
<dbReference type="Proteomes" id="UP000050517">
    <property type="component" value="Unassembled WGS sequence"/>
</dbReference>
<accession>A0A0Q1A961</accession>